<feature type="domain" description="Major facilitator superfamily (MFS) profile" evidence="7">
    <location>
        <begin position="80"/>
        <end position="531"/>
    </location>
</feature>
<reference evidence="9" key="1">
    <citation type="submission" date="2022-11" db="UniProtKB">
        <authorList>
            <consortium name="WormBaseParasite"/>
        </authorList>
    </citation>
    <scope>IDENTIFICATION</scope>
</reference>
<evidence type="ECO:0000256" key="2">
    <source>
        <dbReference type="ARBA" id="ARBA00022692"/>
    </source>
</evidence>
<dbReference type="GO" id="GO:0016020">
    <property type="term" value="C:membrane"/>
    <property type="evidence" value="ECO:0007669"/>
    <property type="project" value="UniProtKB-SubCell"/>
</dbReference>
<evidence type="ECO:0000313" key="9">
    <source>
        <dbReference type="WBParaSite" id="PSAMB.scaffold8833size5724.g31828.t1"/>
    </source>
</evidence>
<comment type="subcellular location">
    <subcellularLocation>
        <location evidence="1">Membrane</location>
        <topology evidence="1">Multi-pass membrane protein</topology>
    </subcellularLocation>
</comment>
<dbReference type="InterPro" id="IPR011701">
    <property type="entry name" value="MFS"/>
</dbReference>
<evidence type="ECO:0000256" key="3">
    <source>
        <dbReference type="ARBA" id="ARBA00022989"/>
    </source>
</evidence>
<keyword evidence="4 6" id="KW-0472">Membrane</keyword>
<feature type="transmembrane region" description="Helical" evidence="6">
    <location>
        <begin position="413"/>
        <end position="432"/>
    </location>
</feature>
<sequence>MAVATTNTAAGNTRRVFTIEAGTPSVMFVDAPSKIAMTADCEQRNRAAFFSLKSTRLGVACLMCYSMTAMALMRTNLAVALVCMVNSSVLLEQNSQLFPQESLNNSLDRSQDNFVSRGRERTCQLAPEVQSEYNGELNWTSTQISLIFSAIFWGGLVTGVFSGWLADRYGPKNILLAACVIHVIGSFLTPTIAVRVGFYGMIGIRFIMGLGQGVTIPCMGALIARWFPSAERSTAIAIYTTGNQLGTMIANPVGALLCGTESFFGGWPAIFYVFGTIGVVWCVCWSWTVSNSPENNRLISNNELMYLQQELKSQSLQNRKVATQHVPWAKMFRSGPILAQMTMNAAAACFMSVYQSYLPIYFMQVLALNLKQNGLLSALPFFVQMVVKMFVSRLSDRFQRRDNQPKSTTLCKVFNSIGAFGSALCLVAISFLDCRQVSMAVFLTCASFAAFANFAPGFLTSQISIAPVYSGIVSSFSRVCAQVGQIAAPSIVGYFVVEGTRREWQYVQLILAAFMTAGGIVFFIFGSAEIQPWAMTPNETQVALAEDESDGDIDDSVIGDDPEKY</sequence>
<keyword evidence="8" id="KW-1185">Reference proteome</keyword>
<evidence type="ECO:0000259" key="7">
    <source>
        <dbReference type="PROSITE" id="PS50850"/>
    </source>
</evidence>
<evidence type="ECO:0000256" key="1">
    <source>
        <dbReference type="ARBA" id="ARBA00004141"/>
    </source>
</evidence>
<feature type="transmembrane region" description="Helical" evidence="6">
    <location>
        <begin position="202"/>
        <end position="224"/>
    </location>
</feature>
<dbReference type="InterPro" id="IPR036259">
    <property type="entry name" value="MFS_trans_sf"/>
</dbReference>
<dbReference type="PROSITE" id="PS50850">
    <property type="entry name" value="MFS"/>
    <property type="match status" value="1"/>
</dbReference>
<keyword evidence="2 6" id="KW-0812">Transmembrane</keyword>
<dbReference type="Proteomes" id="UP000887566">
    <property type="component" value="Unplaced"/>
</dbReference>
<keyword evidence="3 6" id="KW-1133">Transmembrane helix</keyword>
<dbReference type="InterPro" id="IPR050382">
    <property type="entry name" value="MFS_Na/Anion_cotransporter"/>
</dbReference>
<feature type="transmembrane region" description="Helical" evidence="6">
    <location>
        <begin position="269"/>
        <end position="289"/>
    </location>
</feature>
<protein>
    <submittedName>
        <fullName evidence="9">Major facilitator superfamily (MFS) profile domain-containing protein</fullName>
    </submittedName>
</protein>
<dbReference type="PANTHER" id="PTHR11662">
    <property type="entry name" value="SOLUTE CARRIER FAMILY 17"/>
    <property type="match status" value="1"/>
</dbReference>
<organism evidence="8 9">
    <name type="scientific">Plectus sambesii</name>
    <dbReference type="NCBI Taxonomy" id="2011161"/>
    <lineage>
        <taxon>Eukaryota</taxon>
        <taxon>Metazoa</taxon>
        <taxon>Ecdysozoa</taxon>
        <taxon>Nematoda</taxon>
        <taxon>Chromadorea</taxon>
        <taxon>Plectida</taxon>
        <taxon>Plectina</taxon>
        <taxon>Plectoidea</taxon>
        <taxon>Plectidae</taxon>
        <taxon>Plectus</taxon>
    </lineage>
</organism>
<feature type="transmembrane region" description="Helical" evidence="6">
    <location>
        <begin position="374"/>
        <end position="392"/>
    </location>
</feature>
<feature type="transmembrane region" description="Helical" evidence="6">
    <location>
        <begin position="509"/>
        <end position="528"/>
    </location>
</feature>
<feature type="transmembrane region" description="Helical" evidence="6">
    <location>
        <begin position="173"/>
        <end position="196"/>
    </location>
</feature>
<feature type="transmembrane region" description="Helical" evidence="6">
    <location>
        <begin position="337"/>
        <end position="354"/>
    </location>
</feature>
<dbReference type="FunFam" id="1.20.1250.20:FF:000532">
    <property type="entry name" value="SLC (SoLute Carrier) homolog"/>
    <property type="match status" value="1"/>
</dbReference>
<evidence type="ECO:0000256" key="4">
    <source>
        <dbReference type="ARBA" id="ARBA00023136"/>
    </source>
</evidence>
<feature type="transmembrane region" description="Helical" evidence="6">
    <location>
        <begin position="438"/>
        <end position="459"/>
    </location>
</feature>
<dbReference type="WBParaSite" id="PSAMB.scaffold8833size5724.g31828.t1">
    <property type="protein sequence ID" value="PSAMB.scaffold8833size5724.g31828.t1"/>
    <property type="gene ID" value="PSAMB.scaffold8833size5724.g31828"/>
</dbReference>
<evidence type="ECO:0000256" key="5">
    <source>
        <dbReference type="SAM" id="MobiDB-lite"/>
    </source>
</evidence>
<evidence type="ECO:0000313" key="8">
    <source>
        <dbReference type="Proteomes" id="UP000887566"/>
    </source>
</evidence>
<name>A0A914XNY3_9BILA</name>
<feature type="region of interest" description="Disordered" evidence="5">
    <location>
        <begin position="544"/>
        <end position="565"/>
    </location>
</feature>
<dbReference type="GO" id="GO:0022857">
    <property type="term" value="F:transmembrane transporter activity"/>
    <property type="evidence" value="ECO:0007669"/>
    <property type="project" value="InterPro"/>
</dbReference>
<proteinExistence type="predicted"/>
<dbReference type="SUPFAM" id="SSF103473">
    <property type="entry name" value="MFS general substrate transporter"/>
    <property type="match status" value="1"/>
</dbReference>
<dbReference type="AlphaFoldDB" id="A0A914XNY3"/>
<evidence type="ECO:0000256" key="6">
    <source>
        <dbReference type="SAM" id="Phobius"/>
    </source>
</evidence>
<feature type="transmembrane region" description="Helical" evidence="6">
    <location>
        <begin position="236"/>
        <end position="257"/>
    </location>
</feature>
<accession>A0A914XNY3</accession>
<dbReference type="InterPro" id="IPR020846">
    <property type="entry name" value="MFS_dom"/>
</dbReference>
<dbReference type="PANTHER" id="PTHR11662:SF399">
    <property type="entry name" value="FI19708P1-RELATED"/>
    <property type="match status" value="1"/>
</dbReference>
<dbReference type="Gene3D" id="1.20.1250.20">
    <property type="entry name" value="MFS general substrate transporter like domains"/>
    <property type="match status" value="2"/>
</dbReference>
<dbReference type="GO" id="GO:0006820">
    <property type="term" value="P:monoatomic anion transport"/>
    <property type="evidence" value="ECO:0007669"/>
    <property type="project" value="TreeGrafter"/>
</dbReference>
<feature type="compositionally biased region" description="Acidic residues" evidence="5">
    <location>
        <begin position="545"/>
        <end position="565"/>
    </location>
</feature>
<feature type="transmembrane region" description="Helical" evidence="6">
    <location>
        <begin position="144"/>
        <end position="166"/>
    </location>
</feature>
<dbReference type="Pfam" id="PF07690">
    <property type="entry name" value="MFS_1"/>
    <property type="match status" value="1"/>
</dbReference>